<dbReference type="Gene3D" id="3.30.420.40">
    <property type="match status" value="2"/>
</dbReference>
<keyword evidence="4" id="KW-1185">Reference proteome</keyword>
<dbReference type="PANTHER" id="PTHR18964">
    <property type="entry name" value="ROK (REPRESSOR, ORF, KINASE) FAMILY"/>
    <property type="match status" value="1"/>
</dbReference>
<dbReference type="SUPFAM" id="SSF46785">
    <property type="entry name" value="Winged helix' DNA-binding domain"/>
    <property type="match status" value="1"/>
</dbReference>
<comment type="similarity">
    <text evidence="1">Belongs to the ROK (NagC/XylR) family.</text>
</comment>
<sequence>MNGSKSPGSSGGSAPSWRPLTPTERAVAIEVLKNGPTSRSEIARQLGMSGGSLTRLAKPLIDSGLLLEGLTPATTAGQGRPGRPLDIVTEPWHFVGLKITGDMVYGVVTTLKSTVVRREDRKLGSSEPDAVADVAHSIVRSFAEEFPHLAGIGVGLAGPVRGRSVAVDSPYLGWHEVAFAALLEERTGLPVVVENDVAALVEAETWFGAGRGFDRFAVLTIGAGIGYTLVINGEAIRPSDDYHGTSERWILDPSGPLTPEGERGSAASLLTVQSIEYQVRAATGRSVDYEEILRLARREDPAASRVIGEAARALGILISHIANFALPEKILLAGEGVGLMDVAGGAVLDAIESHTNPHADPVNLETKVSDFHDWARGAAVLAIQVLVLGEAAGE</sequence>
<dbReference type="InterPro" id="IPR036388">
    <property type="entry name" value="WH-like_DNA-bd_sf"/>
</dbReference>
<evidence type="ECO:0000313" key="3">
    <source>
        <dbReference type="EMBL" id="QPP08482.1"/>
    </source>
</evidence>
<evidence type="ECO:0000313" key="4">
    <source>
        <dbReference type="Proteomes" id="UP000595046"/>
    </source>
</evidence>
<proteinExistence type="inferred from homology"/>
<dbReference type="Pfam" id="PF13412">
    <property type="entry name" value="HTH_24"/>
    <property type="match status" value="1"/>
</dbReference>
<protein>
    <submittedName>
        <fullName evidence="3">ROK family transcriptional regulator</fullName>
    </submittedName>
</protein>
<name>A0A7T1T8T6_9ACTN</name>
<dbReference type="SUPFAM" id="SSF53067">
    <property type="entry name" value="Actin-like ATPase domain"/>
    <property type="match status" value="1"/>
</dbReference>
<dbReference type="RefSeq" id="WP_197352276.1">
    <property type="nucleotide sequence ID" value="NZ_CP048882.1"/>
</dbReference>
<feature type="compositionally biased region" description="Low complexity" evidence="2">
    <location>
        <begin position="1"/>
        <end position="16"/>
    </location>
</feature>
<dbReference type="PANTHER" id="PTHR18964:SF149">
    <property type="entry name" value="BIFUNCTIONAL UDP-N-ACETYLGLUCOSAMINE 2-EPIMERASE_N-ACETYLMANNOSAMINE KINASE"/>
    <property type="match status" value="1"/>
</dbReference>
<gene>
    <name evidence="3" type="ORF">G4Z16_21095</name>
</gene>
<dbReference type="InterPro" id="IPR036390">
    <property type="entry name" value="WH_DNA-bd_sf"/>
</dbReference>
<organism evidence="3 4">
    <name type="scientific">Streptomyces bathyalis</name>
    <dbReference type="NCBI Taxonomy" id="2710756"/>
    <lineage>
        <taxon>Bacteria</taxon>
        <taxon>Bacillati</taxon>
        <taxon>Actinomycetota</taxon>
        <taxon>Actinomycetes</taxon>
        <taxon>Kitasatosporales</taxon>
        <taxon>Streptomycetaceae</taxon>
        <taxon>Streptomyces</taxon>
    </lineage>
</organism>
<dbReference type="InterPro" id="IPR043129">
    <property type="entry name" value="ATPase_NBD"/>
</dbReference>
<dbReference type="Pfam" id="PF00480">
    <property type="entry name" value="ROK"/>
    <property type="match status" value="1"/>
</dbReference>
<dbReference type="Gene3D" id="1.10.10.10">
    <property type="entry name" value="Winged helix-like DNA-binding domain superfamily/Winged helix DNA-binding domain"/>
    <property type="match status" value="1"/>
</dbReference>
<dbReference type="Proteomes" id="UP000595046">
    <property type="component" value="Chromosome"/>
</dbReference>
<evidence type="ECO:0000256" key="2">
    <source>
        <dbReference type="SAM" id="MobiDB-lite"/>
    </source>
</evidence>
<dbReference type="EMBL" id="CP048882">
    <property type="protein sequence ID" value="QPP08482.1"/>
    <property type="molecule type" value="Genomic_DNA"/>
</dbReference>
<dbReference type="KEGG" id="sbat:G4Z16_21095"/>
<accession>A0A7T1T8T6</accession>
<dbReference type="AlphaFoldDB" id="A0A7T1T8T6"/>
<evidence type="ECO:0000256" key="1">
    <source>
        <dbReference type="ARBA" id="ARBA00006479"/>
    </source>
</evidence>
<dbReference type="InterPro" id="IPR000600">
    <property type="entry name" value="ROK"/>
</dbReference>
<reference evidence="4" key="1">
    <citation type="submission" date="2020-02" db="EMBL/GenBank/DDBJ databases">
        <title>Streptomyces sp. ASO4wet.</title>
        <authorList>
            <person name="Risdian C."/>
            <person name="Landwehr W."/>
            <person name="Schupp P."/>
            <person name="Wink J."/>
        </authorList>
    </citation>
    <scope>NUCLEOTIDE SEQUENCE [LARGE SCALE GENOMIC DNA]</scope>
    <source>
        <strain evidence="4">ASO4wet</strain>
    </source>
</reference>
<feature type="region of interest" description="Disordered" evidence="2">
    <location>
        <begin position="1"/>
        <end position="20"/>
    </location>
</feature>